<comment type="caution">
    <text evidence="2">The sequence shown here is derived from an EMBL/GenBank/DDBJ whole genome shotgun (WGS) entry which is preliminary data.</text>
</comment>
<feature type="signal peptide" evidence="1">
    <location>
        <begin position="1"/>
        <end position="26"/>
    </location>
</feature>
<dbReference type="Proteomes" id="UP000244874">
    <property type="component" value="Unassembled WGS sequence"/>
</dbReference>
<dbReference type="PROSITE" id="PS51257">
    <property type="entry name" value="PROKAR_LIPOPROTEIN"/>
    <property type="match status" value="1"/>
</dbReference>
<protein>
    <recommendedName>
        <fullName evidence="4">DUF4189 domain-containing protein</fullName>
    </recommendedName>
</protein>
<evidence type="ECO:0000313" key="2">
    <source>
        <dbReference type="EMBL" id="PTU54070.1"/>
    </source>
</evidence>
<evidence type="ECO:0000313" key="3">
    <source>
        <dbReference type="Proteomes" id="UP000244874"/>
    </source>
</evidence>
<proteinExistence type="predicted"/>
<evidence type="ECO:0008006" key="4">
    <source>
        <dbReference type="Google" id="ProtNLM"/>
    </source>
</evidence>
<feature type="chain" id="PRO_5015360373" description="DUF4189 domain-containing protein" evidence="1">
    <location>
        <begin position="27"/>
        <end position="99"/>
    </location>
</feature>
<dbReference type="AlphaFoldDB" id="A0A2R7UQW1"/>
<organism evidence="2 3">
    <name type="scientific">Pseudomonas plecoglossicida</name>
    <dbReference type="NCBI Taxonomy" id="70775"/>
    <lineage>
        <taxon>Bacteria</taxon>
        <taxon>Pseudomonadati</taxon>
        <taxon>Pseudomonadota</taxon>
        <taxon>Gammaproteobacteria</taxon>
        <taxon>Pseudomonadales</taxon>
        <taxon>Pseudomonadaceae</taxon>
        <taxon>Pseudomonas</taxon>
    </lineage>
</organism>
<evidence type="ECO:0000256" key="1">
    <source>
        <dbReference type="SAM" id="SignalP"/>
    </source>
</evidence>
<gene>
    <name evidence="2" type="ORF">DBB42_01230</name>
</gene>
<dbReference type="RefSeq" id="WP_108479861.1">
    <property type="nucleotide sequence ID" value="NZ_QANO01000056.1"/>
</dbReference>
<dbReference type="EMBL" id="QANO01000056">
    <property type="protein sequence ID" value="PTU54070.1"/>
    <property type="molecule type" value="Genomic_DNA"/>
</dbReference>
<reference evidence="2 3" key="1">
    <citation type="submission" date="2018-04" db="EMBL/GenBank/DDBJ databases">
        <authorList>
            <person name="Go L.Y."/>
            <person name="Mitchell J.A."/>
        </authorList>
    </citation>
    <scope>NUCLEOTIDE SEQUENCE [LARGE SCALE GENOMIC DNA]</scope>
    <source>
        <strain evidence="2 3">KCJK7865</strain>
    </source>
</reference>
<name>A0A2R7UQW1_PSEDL</name>
<accession>A0A2R7UQW1</accession>
<sequence>MCRKPIRPDMSWALPTLLALSLALTAGCSSKTGKARYATPAIGSNCFAKAVPTAGEGGLAWGNTLSVARQKSMNNCMRYASRSGGTPRTCQVVMAKCKN</sequence>
<keyword evidence="1" id="KW-0732">Signal</keyword>